<dbReference type="PROSITE" id="PS01082">
    <property type="entry name" value="RIBOSOMAL_L7AE"/>
    <property type="match status" value="1"/>
</dbReference>
<keyword evidence="10" id="KW-0732">Signal</keyword>
<comment type="subcellular location">
    <subcellularLocation>
        <location evidence="1 9">Nucleus</location>
        <location evidence="1 9">Nucleolus</location>
    </subcellularLocation>
</comment>
<dbReference type="Proteomes" id="UP000243348">
    <property type="component" value="Nucleomorph 1"/>
</dbReference>
<accession>J7G5A6</accession>
<dbReference type="InterPro" id="IPR004038">
    <property type="entry name" value="Ribosomal_eL8/eL30/eS12/Gad45"/>
</dbReference>
<dbReference type="GO" id="GO:0003723">
    <property type="term" value="F:RNA binding"/>
    <property type="evidence" value="ECO:0007669"/>
    <property type="project" value="UniProtKB-UniRule"/>
</dbReference>
<dbReference type="PANTHER" id="PTHR23105">
    <property type="entry name" value="RIBOSOMAL PROTEIN L7AE FAMILY MEMBER"/>
    <property type="match status" value="1"/>
</dbReference>
<evidence type="ECO:0000256" key="4">
    <source>
        <dbReference type="ARBA" id="ARBA00022728"/>
    </source>
</evidence>
<dbReference type="InterPro" id="IPR004037">
    <property type="entry name" value="Ribosomal_eL8-like_CS"/>
</dbReference>
<feature type="chain" id="PRO_5003792447" description="H/ACA ribonucleoprotein complex subunit 2" evidence="10">
    <location>
        <begin position="21"/>
        <end position="136"/>
    </location>
</feature>
<dbReference type="SUPFAM" id="SSF55315">
    <property type="entry name" value="L30e-like"/>
    <property type="match status" value="1"/>
</dbReference>
<dbReference type="FunFam" id="3.30.1330.30:FF:000002">
    <property type="entry name" value="NHP2-like protein 1 homolog"/>
    <property type="match status" value="1"/>
</dbReference>
<evidence type="ECO:0000256" key="7">
    <source>
        <dbReference type="ARBA" id="ARBA00023242"/>
    </source>
</evidence>
<dbReference type="GO" id="GO:0000398">
    <property type="term" value="P:mRNA splicing, via spliceosome"/>
    <property type="evidence" value="ECO:0007669"/>
    <property type="project" value="UniProtKB-UniRule"/>
</dbReference>
<dbReference type="GO" id="GO:0005681">
    <property type="term" value="C:spliceosomal complex"/>
    <property type="evidence" value="ECO:0007669"/>
    <property type="project" value="UniProtKB-KW"/>
</dbReference>
<dbReference type="EMBL" id="CP003680">
    <property type="protein sequence ID" value="AFP65261.1"/>
    <property type="molecule type" value="Genomic_DNA"/>
</dbReference>
<dbReference type="SMR" id="J7G5A6"/>
<evidence type="ECO:0000256" key="8">
    <source>
        <dbReference type="ARBA" id="ARBA00023274"/>
    </source>
</evidence>
<keyword evidence="6" id="KW-0508">mRNA splicing</keyword>
<dbReference type="GO" id="GO:0031429">
    <property type="term" value="C:box H/ACA snoRNP complex"/>
    <property type="evidence" value="ECO:0007669"/>
    <property type="project" value="UniProtKB-UniRule"/>
</dbReference>
<sequence>MTPNLCWFFLMSILNPKAYPCGNPELTVQIFELIEIAKAFGQIKKGANETTKSINRGIAGLVIIAVDSDPLEIVLHLPLLCEDKNIPYIFVNNKYLLGKACGVPRAVIACSIVTNLNENLNNQIKNIQNKIEKFLN</sequence>
<organism evidence="12 13">
    <name type="scientific">Chroomonas mesostigmatica CCMP1168</name>
    <dbReference type="NCBI Taxonomy" id="1195612"/>
    <lineage>
        <taxon>Eukaryota</taxon>
        <taxon>Cryptophyceae</taxon>
        <taxon>Pyrenomonadales</taxon>
        <taxon>Chroomonadaceae</taxon>
        <taxon>Chroomonas</taxon>
    </lineage>
</organism>
<protein>
    <recommendedName>
        <fullName evidence="9">H/ACA ribonucleoprotein complex subunit 2</fullName>
    </recommendedName>
    <alternativeName>
        <fullName evidence="9">Nucleolar protein family A member 2</fullName>
    </alternativeName>
</protein>
<keyword evidence="3" id="KW-0507">mRNA processing</keyword>
<keyword evidence="4" id="KW-0747">Spliceosome</keyword>
<dbReference type="InterPro" id="IPR018492">
    <property type="entry name" value="Ribosomal_eL8/Nhp2"/>
</dbReference>
<evidence type="ECO:0000256" key="2">
    <source>
        <dbReference type="ARBA" id="ARBA00007337"/>
    </source>
</evidence>
<dbReference type="InterPro" id="IPR002415">
    <property type="entry name" value="H/ACA_rnp_Nhp2-like"/>
</dbReference>
<feature type="domain" description="Ribosomal protein eL8/eL30/eS12/Gadd45" evidence="11">
    <location>
        <begin position="30"/>
        <end position="115"/>
    </location>
</feature>
<evidence type="ECO:0000313" key="13">
    <source>
        <dbReference type="Proteomes" id="UP000243348"/>
    </source>
</evidence>
<dbReference type="Gene3D" id="3.30.1330.30">
    <property type="match status" value="1"/>
</dbReference>
<evidence type="ECO:0000256" key="5">
    <source>
        <dbReference type="ARBA" id="ARBA00022884"/>
    </source>
</evidence>
<dbReference type="GO" id="GO:0031120">
    <property type="term" value="P:snRNA pseudouridine synthesis"/>
    <property type="evidence" value="ECO:0007669"/>
    <property type="project" value="UniProtKB-UniRule"/>
</dbReference>
<keyword evidence="5 9" id="KW-0694">RNA-binding</keyword>
<dbReference type="PRINTS" id="PR00881">
    <property type="entry name" value="L7ARS6FAMILY"/>
</dbReference>
<evidence type="ECO:0000256" key="9">
    <source>
        <dbReference type="RuleBase" id="RU366039"/>
    </source>
</evidence>
<keyword evidence="12" id="KW-0542">Nucleomorph</keyword>
<dbReference type="Pfam" id="PF01248">
    <property type="entry name" value="Ribosomal_L7Ae"/>
    <property type="match status" value="1"/>
</dbReference>
<evidence type="ECO:0000256" key="10">
    <source>
        <dbReference type="SAM" id="SignalP"/>
    </source>
</evidence>
<comment type="function">
    <text evidence="9">Required for ribosome biogenesis. Part of a complex which catalyzes pseudouridylation of rRNA. This involves the isomerization of uridine such that the ribose is subsequently attached to C5, instead of the normal N1. Pseudouridine ('psi') residues may serve to stabilize the conformation of rRNAs.</text>
</comment>
<evidence type="ECO:0000256" key="1">
    <source>
        <dbReference type="ARBA" id="ARBA00004604"/>
    </source>
</evidence>
<reference evidence="12 13" key="1">
    <citation type="journal article" date="2012" name="Genome Biol. Evol.">
        <title>Nucleomorph genome sequence of the cryptophyte alga Chroomonas mesostigmatica CCMP1168 reveals lineage-specific gene loss and genome complexity.</title>
        <authorList>
            <person name="Moore C.E."/>
            <person name="Curtis B."/>
            <person name="Mills T."/>
            <person name="Tanifuji G."/>
            <person name="Archibald J.M."/>
        </authorList>
    </citation>
    <scope>NUCLEOTIDE SEQUENCE [LARGE SCALE GENOMIC DNA]</scope>
    <source>
        <strain evidence="12 13">CCMP1168</strain>
    </source>
</reference>
<evidence type="ECO:0000256" key="6">
    <source>
        <dbReference type="ARBA" id="ARBA00023187"/>
    </source>
</evidence>
<comment type="function">
    <text evidence="9">Common component of the spliceosome and rRNA processing machinery.</text>
</comment>
<gene>
    <name evidence="12" type="primary">snu13</name>
    <name evidence="12" type="ORF">CMESO_59</name>
</gene>
<geneLocation type="nucleomorph" evidence="12"/>
<feature type="signal peptide" evidence="10">
    <location>
        <begin position="1"/>
        <end position="20"/>
    </location>
</feature>
<evidence type="ECO:0000313" key="12">
    <source>
        <dbReference type="EMBL" id="AFP65261.1"/>
    </source>
</evidence>
<dbReference type="InterPro" id="IPR050257">
    <property type="entry name" value="eL8/uL1-like"/>
</dbReference>
<evidence type="ECO:0000259" key="11">
    <source>
        <dbReference type="Pfam" id="PF01248"/>
    </source>
</evidence>
<keyword evidence="7 9" id="KW-0539">Nucleus</keyword>
<dbReference type="GO" id="GO:0042254">
    <property type="term" value="P:ribosome biogenesis"/>
    <property type="evidence" value="ECO:0007669"/>
    <property type="project" value="InterPro"/>
</dbReference>
<comment type="similarity">
    <text evidence="2 9">Belongs to the eukaryotic ribosomal protein eL8 family.</text>
</comment>
<keyword evidence="8 9" id="KW-0687">Ribonucleoprotein</keyword>
<dbReference type="AlphaFoldDB" id="J7G5A6"/>
<proteinExistence type="inferred from homology"/>
<dbReference type="PRINTS" id="PR00883">
    <property type="entry name" value="NUCLEARHMG"/>
</dbReference>
<dbReference type="InterPro" id="IPR029064">
    <property type="entry name" value="Ribosomal_eL30-like_sf"/>
</dbReference>
<evidence type="ECO:0000256" key="3">
    <source>
        <dbReference type="ARBA" id="ARBA00022664"/>
    </source>
</evidence>
<name>J7G5A6_9CRYP</name>